<protein>
    <recommendedName>
        <fullName evidence="4">DUF3923 family protein</fullName>
    </recommendedName>
</protein>
<gene>
    <name evidence="2" type="ORF">SAMN02910293_00668</name>
</gene>
<dbReference type="InterPro" id="IPR025037">
    <property type="entry name" value="DUF3923"/>
</dbReference>
<organism evidence="2 3">
    <name type="scientific">Streptococcus henryi</name>
    <dbReference type="NCBI Taxonomy" id="439219"/>
    <lineage>
        <taxon>Bacteria</taxon>
        <taxon>Bacillati</taxon>
        <taxon>Bacillota</taxon>
        <taxon>Bacilli</taxon>
        <taxon>Lactobacillales</taxon>
        <taxon>Streptococcaceae</taxon>
        <taxon>Streptococcus</taxon>
    </lineage>
</organism>
<keyword evidence="1" id="KW-1133">Transmembrane helix</keyword>
<dbReference type="AlphaFoldDB" id="A0A1G6AX50"/>
<dbReference type="Proteomes" id="UP000182508">
    <property type="component" value="Unassembled WGS sequence"/>
</dbReference>
<keyword evidence="1" id="KW-0472">Membrane</keyword>
<dbReference type="EMBL" id="FMXP01000007">
    <property type="protein sequence ID" value="SDB12960.1"/>
    <property type="molecule type" value="Genomic_DNA"/>
</dbReference>
<dbReference type="Pfam" id="PF13061">
    <property type="entry name" value="DUF3923"/>
    <property type="match status" value="1"/>
</dbReference>
<evidence type="ECO:0000313" key="3">
    <source>
        <dbReference type="Proteomes" id="UP000182508"/>
    </source>
</evidence>
<evidence type="ECO:0008006" key="4">
    <source>
        <dbReference type="Google" id="ProtNLM"/>
    </source>
</evidence>
<feature type="transmembrane region" description="Helical" evidence="1">
    <location>
        <begin position="12"/>
        <end position="29"/>
    </location>
</feature>
<proteinExistence type="predicted"/>
<dbReference type="STRING" id="439219.SAMN02910293_00668"/>
<sequence>MVTWKKRLMVGLESLILFIYLDGCLLIFIRSIDGNGIYQTVTMKWTSFLYWTFGLIFLICCQLAGIILWKKSHEK</sequence>
<evidence type="ECO:0000313" key="2">
    <source>
        <dbReference type="EMBL" id="SDB12960.1"/>
    </source>
</evidence>
<reference evidence="2 3" key="1">
    <citation type="submission" date="2016-10" db="EMBL/GenBank/DDBJ databases">
        <authorList>
            <person name="de Groot N.N."/>
        </authorList>
    </citation>
    <scope>NUCLEOTIDE SEQUENCE [LARGE SCALE GENOMIC DNA]</scope>
    <source>
        <strain evidence="2 3">A-4</strain>
    </source>
</reference>
<evidence type="ECO:0000256" key="1">
    <source>
        <dbReference type="SAM" id="Phobius"/>
    </source>
</evidence>
<name>A0A1G6AX50_9STRE</name>
<keyword evidence="1" id="KW-0812">Transmembrane</keyword>
<keyword evidence="3" id="KW-1185">Reference proteome</keyword>
<accession>A0A1G6AX50</accession>
<feature type="transmembrane region" description="Helical" evidence="1">
    <location>
        <begin position="49"/>
        <end position="69"/>
    </location>
</feature>